<dbReference type="GO" id="GO:0005886">
    <property type="term" value="C:plasma membrane"/>
    <property type="evidence" value="ECO:0007669"/>
    <property type="project" value="UniProtKB-SubCell"/>
</dbReference>
<keyword evidence="5 6" id="KW-0472">Membrane</keyword>
<feature type="transmembrane region" description="Helical" evidence="6">
    <location>
        <begin position="6"/>
        <end position="26"/>
    </location>
</feature>
<name>A0A2U3THG6_9NEIS</name>
<keyword evidence="9" id="KW-1185">Reference proteome</keyword>
<feature type="transmembrane region" description="Helical" evidence="6">
    <location>
        <begin position="302"/>
        <end position="320"/>
    </location>
</feature>
<organism evidence="8 9">
    <name type="scientific">Microvirgula aerodenitrificans</name>
    <dbReference type="NCBI Taxonomy" id="57480"/>
    <lineage>
        <taxon>Bacteria</taxon>
        <taxon>Pseudomonadati</taxon>
        <taxon>Pseudomonadota</taxon>
        <taxon>Betaproteobacteria</taxon>
        <taxon>Neisseriales</taxon>
        <taxon>Aquaspirillaceae</taxon>
        <taxon>Microvirgula</taxon>
    </lineage>
</organism>
<dbReference type="Gene3D" id="1.20.81.30">
    <property type="entry name" value="Type II secretion system (T2SS), domain F"/>
    <property type="match status" value="1"/>
</dbReference>
<keyword evidence="3 6" id="KW-0812">Transmembrane</keyword>
<evidence type="ECO:0000256" key="5">
    <source>
        <dbReference type="ARBA" id="ARBA00023136"/>
    </source>
</evidence>
<feature type="transmembrane region" description="Helical" evidence="6">
    <location>
        <begin position="97"/>
        <end position="118"/>
    </location>
</feature>
<feature type="domain" description="Type II secretion system protein GspF" evidence="7">
    <location>
        <begin position="158"/>
        <end position="282"/>
    </location>
</feature>
<dbReference type="PANTHER" id="PTHR35007">
    <property type="entry name" value="INTEGRAL MEMBRANE PROTEIN-RELATED"/>
    <property type="match status" value="1"/>
</dbReference>
<reference evidence="8 9" key="1">
    <citation type="submission" date="2018-04" db="EMBL/GenBank/DDBJ databases">
        <title>Denitrifier Microvirgula.</title>
        <authorList>
            <person name="Anderson E."/>
            <person name="Jang J."/>
            <person name="Ishii S."/>
        </authorList>
    </citation>
    <scope>NUCLEOTIDE SEQUENCE [LARGE SCALE GENOMIC DNA]</scope>
    <source>
        <strain evidence="8 9">BE2.4</strain>
    </source>
</reference>
<proteinExistence type="predicted"/>
<dbReference type="Pfam" id="PF00482">
    <property type="entry name" value="T2SSF"/>
    <property type="match status" value="1"/>
</dbReference>
<evidence type="ECO:0000259" key="7">
    <source>
        <dbReference type="Pfam" id="PF00482"/>
    </source>
</evidence>
<dbReference type="KEGG" id="maer:DAI18_01480"/>
<dbReference type="InterPro" id="IPR018076">
    <property type="entry name" value="T2SS_GspF_dom"/>
</dbReference>
<dbReference type="EMBL" id="CP028519">
    <property type="protein sequence ID" value="AVY92857.1"/>
    <property type="molecule type" value="Genomic_DNA"/>
</dbReference>
<evidence type="ECO:0000256" key="2">
    <source>
        <dbReference type="ARBA" id="ARBA00022475"/>
    </source>
</evidence>
<comment type="subcellular location">
    <subcellularLocation>
        <location evidence="1">Cell membrane</location>
        <topology evidence="1">Multi-pass membrane protein</topology>
    </subcellularLocation>
</comment>
<dbReference type="InterPro" id="IPR042094">
    <property type="entry name" value="T2SS_GspF_sf"/>
</dbReference>
<dbReference type="Proteomes" id="UP000244173">
    <property type="component" value="Chromosome"/>
</dbReference>
<keyword evidence="4 6" id="KW-1133">Transmembrane helix</keyword>
<evidence type="ECO:0000256" key="6">
    <source>
        <dbReference type="SAM" id="Phobius"/>
    </source>
</evidence>
<gene>
    <name evidence="8" type="ORF">DAI18_01480</name>
</gene>
<dbReference type="AlphaFoldDB" id="A0A2U3THG6"/>
<evidence type="ECO:0000313" key="9">
    <source>
        <dbReference type="Proteomes" id="UP000244173"/>
    </source>
</evidence>
<sequence length="325" mass="35626">MNPATLNLLTLAVFIAALLIGLAVVWSRDAWRQRPPQRIRDRLFASLAERMVDTGGSDAQGGDALFKRRQQDGLLQRLAARYLGRLKTVAGPRDSKILLVVIILLTVAGMLLAPLLPLALWQSALLVAALPPLLAVLGYRFLVARFNRRFLQLFPDALDLIVRAVRAGVPVAKAIHSAGDEFAAPISTEFRLMGDALRLGIDMQQVLEDADRRIAISDFSFFVVCLQLQRETGGQLTETLENLSQIIRTRRELGLKAKALTAEGRTASKVIAAVPVCILAALWISNPSYIGVLFHTESGRHILWAAIALASTGLLLINRMSRLET</sequence>
<dbReference type="OrthoDB" id="597333at2"/>
<evidence type="ECO:0000256" key="3">
    <source>
        <dbReference type="ARBA" id="ARBA00022692"/>
    </source>
</evidence>
<protein>
    <recommendedName>
        <fullName evidence="7">Type II secretion system protein GspF domain-containing protein</fullName>
    </recommendedName>
</protein>
<dbReference type="RefSeq" id="WP_107888591.1">
    <property type="nucleotide sequence ID" value="NZ_CP028519.1"/>
</dbReference>
<feature type="transmembrane region" description="Helical" evidence="6">
    <location>
        <begin position="270"/>
        <end position="290"/>
    </location>
</feature>
<feature type="transmembrane region" description="Helical" evidence="6">
    <location>
        <begin position="124"/>
        <end position="143"/>
    </location>
</feature>
<keyword evidence="2" id="KW-1003">Cell membrane</keyword>
<evidence type="ECO:0000256" key="1">
    <source>
        <dbReference type="ARBA" id="ARBA00004651"/>
    </source>
</evidence>
<evidence type="ECO:0000256" key="4">
    <source>
        <dbReference type="ARBA" id="ARBA00022989"/>
    </source>
</evidence>
<evidence type="ECO:0000313" key="8">
    <source>
        <dbReference type="EMBL" id="AVY92857.1"/>
    </source>
</evidence>
<dbReference type="PANTHER" id="PTHR35007:SF1">
    <property type="entry name" value="PILUS ASSEMBLY PROTEIN"/>
    <property type="match status" value="1"/>
</dbReference>
<accession>A0A2U3THG6</accession>
<dbReference type="STRING" id="1122240.GCA_000620105_00944"/>